<gene>
    <name evidence="9" type="ORF">B0I18_102479</name>
</gene>
<keyword evidence="5" id="KW-0812">Transmembrane</keyword>
<keyword evidence="3" id="KW-0813">Transport</keyword>
<comment type="similarity">
    <text evidence="2">Belongs to the outer membrane factor (OMF) (TC 1.B.17) family.</text>
</comment>
<evidence type="ECO:0000256" key="8">
    <source>
        <dbReference type="SAM" id="SignalP"/>
    </source>
</evidence>
<evidence type="ECO:0000313" key="9">
    <source>
        <dbReference type="EMBL" id="PSK93509.1"/>
    </source>
</evidence>
<organism evidence="9 10">
    <name type="scientific">Taibaiella chishuiensis</name>
    <dbReference type="NCBI Taxonomy" id="1434707"/>
    <lineage>
        <taxon>Bacteria</taxon>
        <taxon>Pseudomonadati</taxon>
        <taxon>Bacteroidota</taxon>
        <taxon>Chitinophagia</taxon>
        <taxon>Chitinophagales</taxon>
        <taxon>Chitinophagaceae</taxon>
        <taxon>Taibaiella</taxon>
    </lineage>
</organism>
<feature type="chain" id="PRO_5015151781" evidence="8">
    <location>
        <begin position="26"/>
        <end position="447"/>
    </location>
</feature>
<dbReference type="GO" id="GO:0015288">
    <property type="term" value="F:porin activity"/>
    <property type="evidence" value="ECO:0007669"/>
    <property type="project" value="TreeGrafter"/>
</dbReference>
<evidence type="ECO:0000256" key="7">
    <source>
        <dbReference type="ARBA" id="ARBA00023237"/>
    </source>
</evidence>
<sequence>MKTKVIRYGLLFLLLVLEYYSRAQAATSFSLEQAVQYGVQHHPNIRKSDYELDKYNQKFREALSGYLPQVKADAAYTRNLQLITQIIPGEFMGKPGQDAAVQFGTKYNGSANIDVSQTLLDFEKISDQQIAKQQARIGLLDKQKTTEQIIYDIGTAYNVSQVAFLQQQDINGNLYKTDSLIAGTQSRLDNGFAQVLDLKRLQLERSNLQTQLQNARLAYEQGITLLKYTMAFPLEQALYIDTLARPALTQERISGELPANPVALQLLTARDQVTELSRIQMQRAYLPKLSVNFKYGLLAQQNDPNLFRANTTWYPNSLVSIKLSLPVFDGNYTDARIKQLRLEHRQNQLDIVIQQNTVAKELRLAKDKLIINTANRSSTAASRTLAEEVYALSYIQYKNGYTTLKELLDNQTAVRNAQKAYLEAILEEQSARLELLKASGNLQSLLP</sequence>
<evidence type="ECO:0000256" key="2">
    <source>
        <dbReference type="ARBA" id="ARBA00007613"/>
    </source>
</evidence>
<reference evidence="9 10" key="1">
    <citation type="submission" date="2018-03" db="EMBL/GenBank/DDBJ databases">
        <title>Genomic Encyclopedia of Type Strains, Phase III (KMG-III): the genomes of soil and plant-associated and newly described type strains.</title>
        <authorList>
            <person name="Whitman W."/>
        </authorList>
    </citation>
    <scope>NUCLEOTIDE SEQUENCE [LARGE SCALE GENOMIC DNA]</scope>
    <source>
        <strain evidence="9 10">CGMCC 1.12700</strain>
    </source>
</reference>
<dbReference type="SUPFAM" id="SSF56954">
    <property type="entry name" value="Outer membrane efflux proteins (OEP)"/>
    <property type="match status" value="1"/>
</dbReference>
<dbReference type="AlphaFoldDB" id="A0A2P8D8H5"/>
<keyword evidence="8" id="KW-0732">Signal</keyword>
<keyword evidence="4" id="KW-1134">Transmembrane beta strand</keyword>
<dbReference type="PANTHER" id="PTHR30026:SF20">
    <property type="entry name" value="OUTER MEMBRANE PROTEIN TOLC"/>
    <property type="match status" value="1"/>
</dbReference>
<name>A0A2P8D8H5_9BACT</name>
<evidence type="ECO:0000256" key="5">
    <source>
        <dbReference type="ARBA" id="ARBA00022692"/>
    </source>
</evidence>
<comment type="caution">
    <text evidence="9">The sequence shown here is derived from an EMBL/GenBank/DDBJ whole genome shotgun (WGS) entry which is preliminary data.</text>
</comment>
<keyword evidence="10" id="KW-1185">Reference proteome</keyword>
<dbReference type="RefSeq" id="WP_106522502.1">
    <property type="nucleotide sequence ID" value="NZ_PYGD01000002.1"/>
</dbReference>
<evidence type="ECO:0000313" key="10">
    <source>
        <dbReference type="Proteomes" id="UP000240572"/>
    </source>
</evidence>
<evidence type="ECO:0000256" key="6">
    <source>
        <dbReference type="ARBA" id="ARBA00023136"/>
    </source>
</evidence>
<keyword evidence="6" id="KW-0472">Membrane</keyword>
<accession>A0A2P8D8H5</accession>
<dbReference type="Proteomes" id="UP000240572">
    <property type="component" value="Unassembled WGS sequence"/>
</dbReference>
<evidence type="ECO:0000256" key="3">
    <source>
        <dbReference type="ARBA" id="ARBA00022448"/>
    </source>
</evidence>
<dbReference type="PANTHER" id="PTHR30026">
    <property type="entry name" value="OUTER MEMBRANE PROTEIN TOLC"/>
    <property type="match status" value="1"/>
</dbReference>
<dbReference type="Gene3D" id="1.20.1600.10">
    <property type="entry name" value="Outer membrane efflux proteins (OEP)"/>
    <property type="match status" value="1"/>
</dbReference>
<dbReference type="GO" id="GO:1990281">
    <property type="term" value="C:efflux pump complex"/>
    <property type="evidence" value="ECO:0007669"/>
    <property type="project" value="TreeGrafter"/>
</dbReference>
<evidence type="ECO:0000256" key="1">
    <source>
        <dbReference type="ARBA" id="ARBA00004442"/>
    </source>
</evidence>
<evidence type="ECO:0000256" key="4">
    <source>
        <dbReference type="ARBA" id="ARBA00022452"/>
    </source>
</evidence>
<comment type="subcellular location">
    <subcellularLocation>
        <location evidence="1">Cell outer membrane</location>
    </subcellularLocation>
</comment>
<dbReference type="OrthoDB" id="367883at2"/>
<feature type="signal peptide" evidence="8">
    <location>
        <begin position="1"/>
        <end position="25"/>
    </location>
</feature>
<dbReference type="Pfam" id="PF02321">
    <property type="entry name" value="OEP"/>
    <property type="match status" value="1"/>
</dbReference>
<protein>
    <submittedName>
        <fullName evidence="9">Outer membrane protein TolC</fullName>
    </submittedName>
</protein>
<dbReference type="InterPro" id="IPR051906">
    <property type="entry name" value="TolC-like"/>
</dbReference>
<keyword evidence="7" id="KW-0998">Cell outer membrane</keyword>
<proteinExistence type="inferred from homology"/>
<dbReference type="GO" id="GO:0015562">
    <property type="term" value="F:efflux transmembrane transporter activity"/>
    <property type="evidence" value="ECO:0007669"/>
    <property type="project" value="InterPro"/>
</dbReference>
<dbReference type="EMBL" id="PYGD01000002">
    <property type="protein sequence ID" value="PSK93509.1"/>
    <property type="molecule type" value="Genomic_DNA"/>
</dbReference>
<dbReference type="GO" id="GO:0009279">
    <property type="term" value="C:cell outer membrane"/>
    <property type="evidence" value="ECO:0007669"/>
    <property type="project" value="UniProtKB-SubCell"/>
</dbReference>
<dbReference type="InterPro" id="IPR003423">
    <property type="entry name" value="OMP_efflux"/>
</dbReference>